<gene>
    <name evidence="1" type="ORF">Vau01_068870</name>
</gene>
<dbReference type="Proteomes" id="UP000612585">
    <property type="component" value="Unassembled WGS sequence"/>
</dbReference>
<evidence type="ECO:0000313" key="1">
    <source>
        <dbReference type="EMBL" id="GIJ59371.1"/>
    </source>
</evidence>
<dbReference type="EMBL" id="BOPG01000045">
    <property type="protein sequence ID" value="GIJ59371.1"/>
    <property type="molecule type" value="Genomic_DNA"/>
</dbReference>
<protein>
    <submittedName>
        <fullName evidence="1">Uncharacterized protein</fullName>
    </submittedName>
</protein>
<name>A0A8J3Z8K9_9ACTN</name>
<keyword evidence="2" id="KW-1185">Reference proteome</keyword>
<evidence type="ECO:0000313" key="2">
    <source>
        <dbReference type="Proteomes" id="UP000612585"/>
    </source>
</evidence>
<comment type="caution">
    <text evidence="1">The sequence shown here is derived from an EMBL/GenBank/DDBJ whole genome shotgun (WGS) entry which is preliminary data.</text>
</comment>
<proteinExistence type="predicted"/>
<accession>A0A8J3Z8K9</accession>
<organism evidence="1 2">
    <name type="scientific">Virgisporangium aurantiacum</name>
    <dbReference type="NCBI Taxonomy" id="175570"/>
    <lineage>
        <taxon>Bacteria</taxon>
        <taxon>Bacillati</taxon>
        <taxon>Actinomycetota</taxon>
        <taxon>Actinomycetes</taxon>
        <taxon>Micromonosporales</taxon>
        <taxon>Micromonosporaceae</taxon>
        <taxon>Virgisporangium</taxon>
    </lineage>
</organism>
<reference evidence="1" key="1">
    <citation type="submission" date="2021-01" db="EMBL/GenBank/DDBJ databases">
        <title>Whole genome shotgun sequence of Virgisporangium aurantiacum NBRC 16421.</title>
        <authorList>
            <person name="Komaki H."/>
            <person name="Tamura T."/>
        </authorList>
    </citation>
    <scope>NUCLEOTIDE SEQUENCE</scope>
    <source>
        <strain evidence="1">NBRC 16421</strain>
    </source>
</reference>
<sequence length="56" mass="6989">MTANEIRRLFATLILTIRHTIDHILAWSDFRRLCCRRARHSHYRKRLERLERYEPP</sequence>
<dbReference type="AlphaFoldDB" id="A0A8J3Z8K9"/>